<gene>
    <name evidence="1" type="ORF">LOAG_13679</name>
</gene>
<dbReference type="KEGG" id="loa:LOAG_13679"/>
<reference evidence="1" key="1">
    <citation type="submission" date="2012-04" db="EMBL/GenBank/DDBJ databases">
        <title>The Genome Sequence of Loa loa.</title>
        <authorList>
            <consortium name="The Broad Institute Genome Sequencing Platform"/>
            <consortium name="Broad Institute Genome Sequencing Center for Infectious Disease"/>
            <person name="Nutman T.B."/>
            <person name="Fink D.L."/>
            <person name="Russ C."/>
            <person name="Young S."/>
            <person name="Zeng Q."/>
            <person name="Gargeya S."/>
            <person name="Alvarado L."/>
            <person name="Berlin A."/>
            <person name="Chapman S.B."/>
            <person name="Chen Z."/>
            <person name="Freedman E."/>
            <person name="Gellesch M."/>
            <person name="Goldberg J."/>
            <person name="Griggs A."/>
            <person name="Gujja S."/>
            <person name="Heilman E.R."/>
            <person name="Heiman D."/>
            <person name="Howarth C."/>
            <person name="Mehta T."/>
            <person name="Neiman D."/>
            <person name="Pearson M."/>
            <person name="Roberts A."/>
            <person name="Saif S."/>
            <person name="Shea T."/>
            <person name="Shenoy N."/>
            <person name="Sisk P."/>
            <person name="Stolte C."/>
            <person name="Sykes S."/>
            <person name="White J."/>
            <person name="Yandava C."/>
            <person name="Haas B."/>
            <person name="Henn M.R."/>
            <person name="Nusbaum C."/>
            <person name="Birren B."/>
        </authorList>
    </citation>
    <scope>NUCLEOTIDE SEQUENCE [LARGE SCALE GENOMIC DNA]</scope>
</reference>
<dbReference type="GeneID" id="9951149"/>
<feature type="non-terminal residue" evidence="1">
    <location>
        <position position="1"/>
    </location>
</feature>
<dbReference type="OrthoDB" id="6058203at2759"/>
<protein>
    <submittedName>
        <fullName evidence="1">Uncharacterized protein</fullName>
    </submittedName>
</protein>
<organism evidence="1">
    <name type="scientific">Loa loa</name>
    <name type="common">Eye worm</name>
    <name type="synonym">Filaria loa</name>
    <dbReference type="NCBI Taxonomy" id="7209"/>
    <lineage>
        <taxon>Eukaryota</taxon>
        <taxon>Metazoa</taxon>
        <taxon>Ecdysozoa</taxon>
        <taxon>Nematoda</taxon>
        <taxon>Chromadorea</taxon>
        <taxon>Rhabditida</taxon>
        <taxon>Spirurina</taxon>
        <taxon>Spiruromorpha</taxon>
        <taxon>Filarioidea</taxon>
        <taxon>Onchocercidae</taxon>
        <taxon>Loa</taxon>
    </lineage>
</organism>
<proteinExistence type="predicted"/>
<dbReference type="CTD" id="9951149"/>
<dbReference type="RefSeq" id="XP_003149232.1">
    <property type="nucleotide sequence ID" value="XM_003149184.1"/>
</dbReference>
<name>A0A1S0TJ01_LOALO</name>
<sequence>CKDPMVVADKIGDNASECIRAICRKGLRPILKDFTSVRKFLPPEMTTIMFDRYPAKNRQVLPHN</sequence>
<dbReference type="AlphaFoldDB" id="A0A1S0TJ01"/>
<evidence type="ECO:0000313" key="1">
    <source>
        <dbReference type="EMBL" id="EFO14838.1"/>
    </source>
</evidence>
<accession>A0A1S0TJ01</accession>
<dbReference type="EMBL" id="JH712625">
    <property type="protein sequence ID" value="EFO14838.1"/>
    <property type="molecule type" value="Genomic_DNA"/>
</dbReference>
<dbReference type="InParanoid" id="A0A1S0TJ01"/>